<dbReference type="AlphaFoldDB" id="A0A6L2KJR7"/>
<feature type="coiled-coil region" evidence="1">
    <location>
        <begin position="553"/>
        <end position="587"/>
    </location>
</feature>
<dbReference type="InterPro" id="IPR007321">
    <property type="entry name" value="Transposase_28"/>
</dbReference>
<evidence type="ECO:0000259" key="3">
    <source>
        <dbReference type="Pfam" id="PF04195"/>
    </source>
</evidence>
<dbReference type="PANTHER" id="PTHR31099">
    <property type="entry name" value="OS06G0165300 PROTEIN"/>
    <property type="match status" value="1"/>
</dbReference>
<dbReference type="Pfam" id="PF04195">
    <property type="entry name" value="Transposase_28"/>
    <property type="match status" value="1"/>
</dbReference>
<gene>
    <name evidence="4" type="ORF">Tci_020243</name>
</gene>
<name>A0A6L2KJR7_TANCI</name>
<comment type="caution">
    <text evidence="4">The sequence shown here is derived from an EMBL/GenBank/DDBJ whole genome shotgun (WGS) entry which is preliminary data.</text>
</comment>
<feature type="region of interest" description="Disordered" evidence="2">
    <location>
        <begin position="268"/>
        <end position="295"/>
    </location>
</feature>
<dbReference type="EMBL" id="BKCJ010002395">
    <property type="protein sequence ID" value="GEU48265.1"/>
    <property type="molecule type" value="Genomic_DNA"/>
</dbReference>
<feature type="domain" description="Transposase (putative) gypsy type" evidence="3">
    <location>
        <begin position="78"/>
        <end position="134"/>
    </location>
</feature>
<feature type="region of interest" description="Disordered" evidence="2">
    <location>
        <begin position="313"/>
        <end position="349"/>
    </location>
</feature>
<sequence>MKWNQISLPSQSSRFRETKWDNFKIDVHMAGEKVALGVIKTIKINLANDIFTKANQDDTMHERPSGKIGLYTRFFDFANFRLLLSTFFVDILRHYRIKISQLSIIGAAKVFHFEILCRVYGIVPTVGLFWYFYVNSKKSGYDFSCPASFSWHTAKHVIRDHAPVAAGFNAQDYATLVAHPSLFWKFLKAFLCLVGLSRHYTLDEDTYLDMDLFAFIHALDPTKVRVVEREQEVDEPWLLDTTIGSTIPLLPVAHDRVDSELEASVERLFDKGGSGTQTEKRDSSRGGPDADIQPVVRAVNIVTEDAAPVRLRHQGKRKSMALDAGGASHPPKKLREDHGTPSETSVAGKSRSSLLMLLAEAVLNAKVGVMAIPTLPFVTASVSTTPERGDEDHTDSVAEPNLRTIRAPQRFVISADSSHHSGPTIAESEVDSLVRSPTPVMTTATTVTSIVDSTLVAKERTVKPSLFVADSSSVGGADPNTSVFSDLSGSDFLVGGIRTVIDPDTDLQKVYVPQWSVTNGSRLDDGHVCREMVDEFAPPKFFASEKRRLQSVVEKQDELLKAKDGEIENLKAQLLLKEAEAAEAIRLRAQTSNLEVVEKSIRDEVNALKGRNVILEKKRDALDVKVTDLEVLVVGKECDLTDLNAQLTSVNSQNDSLADHVHKLKVSSVELQRRSQYDPAFGGTVLPHILTTISGRRWLLTHGMELAIAKCLNSPEYLSALEAAIGKALEKAEYISALRQLQDVNFPLLVELKSNKDASVEAIMEILRLEGMEGTYEAAPATAITTALSTTLALTGTINPIFIDDYEFVDTNDQAGADGMRSPFHMLMMRN</sequence>
<evidence type="ECO:0000256" key="1">
    <source>
        <dbReference type="SAM" id="Coils"/>
    </source>
</evidence>
<proteinExistence type="predicted"/>
<keyword evidence="1" id="KW-0175">Coiled coil</keyword>
<reference evidence="4" key="1">
    <citation type="journal article" date="2019" name="Sci. Rep.">
        <title>Draft genome of Tanacetum cinerariifolium, the natural source of mosquito coil.</title>
        <authorList>
            <person name="Yamashiro T."/>
            <person name="Shiraishi A."/>
            <person name="Satake H."/>
            <person name="Nakayama K."/>
        </authorList>
    </citation>
    <scope>NUCLEOTIDE SEQUENCE</scope>
</reference>
<protein>
    <recommendedName>
        <fullName evidence="3">Transposase (putative) gypsy type domain-containing protein</fullName>
    </recommendedName>
</protein>
<dbReference type="PANTHER" id="PTHR31099:SF41">
    <property type="entry name" value="TRANSPOSASE (PUTATIVE), GYPSY TYPE-RELATED"/>
    <property type="match status" value="1"/>
</dbReference>
<organism evidence="4">
    <name type="scientific">Tanacetum cinerariifolium</name>
    <name type="common">Dalmatian daisy</name>
    <name type="synonym">Chrysanthemum cinerariifolium</name>
    <dbReference type="NCBI Taxonomy" id="118510"/>
    <lineage>
        <taxon>Eukaryota</taxon>
        <taxon>Viridiplantae</taxon>
        <taxon>Streptophyta</taxon>
        <taxon>Embryophyta</taxon>
        <taxon>Tracheophyta</taxon>
        <taxon>Spermatophyta</taxon>
        <taxon>Magnoliopsida</taxon>
        <taxon>eudicotyledons</taxon>
        <taxon>Gunneridae</taxon>
        <taxon>Pentapetalae</taxon>
        <taxon>asterids</taxon>
        <taxon>campanulids</taxon>
        <taxon>Asterales</taxon>
        <taxon>Asteraceae</taxon>
        <taxon>Asteroideae</taxon>
        <taxon>Anthemideae</taxon>
        <taxon>Anthemidinae</taxon>
        <taxon>Tanacetum</taxon>
    </lineage>
</organism>
<accession>A0A6L2KJR7</accession>
<evidence type="ECO:0000256" key="2">
    <source>
        <dbReference type="SAM" id="MobiDB-lite"/>
    </source>
</evidence>
<evidence type="ECO:0000313" key="4">
    <source>
        <dbReference type="EMBL" id="GEU48265.1"/>
    </source>
</evidence>